<proteinExistence type="predicted"/>
<evidence type="ECO:0000313" key="2">
    <source>
        <dbReference type="EMBL" id="MPL63248.1"/>
    </source>
</evidence>
<dbReference type="GO" id="GO:0016491">
    <property type="term" value="F:oxidoreductase activity"/>
    <property type="evidence" value="ECO:0007669"/>
    <property type="project" value="InterPro"/>
</dbReference>
<comment type="caution">
    <text evidence="2">The sequence shown here is derived from an EMBL/GenBank/DDBJ whole genome shotgun (WGS) entry which is preliminary data.</text>
</comment>
<sequence length="175" mass="20273">MLRNIKYNIVMENKKSTEILKTAILMEKRGKAFYEKVAEQASSEEVKKIFSMMAEEEQTHVEFLSKQFASYSKDQKFGKIDLKADPGVVELILSDNIRKQISAASFEAAAISAAIDMETKAIEVYSRQAAEASDPNEKELYSWLADWEKGHHKILHELNEQLKEDIWYDNQFWPF</sequence>
<dbReference type="InterPro" id="IPR012347">
    <property type="entry name" value="Ferritin-like"/>
</dbReference>
<dbReference type="PANTHER" id="PTHR33531">
    <property type="entry name" value="RUBRERYTHRIN SUBFAMILY"/>
    <property type="match status" value="1"/>
</dbReference>
<gene>
    <name evidence="2" type="ORF">SDC9_08870</name>
</gene>
<organism evidence="2">
    <name type="scientific">bioreactor metagenome</name>
    <dbReference type="NCBI Taxonomy" id="1076179"/>
    <lineage>
        <taxon>unclassified sequences</taxon>
        <taxon>metagenomes</taxon>
        <taxon>ecological metagenomes</taxon>
    </lineage>
</organism>
<evidence type="ECO:0000259" key="1">
    <source>
        <dbReference type="Pfam" id="PF02915"/>
    </source>
</evidence>
<name>A0A644T8K8_9ZZZZ</name>
<dbReference type="GO" id="GO:0046872">
    <property type="term" value="F:metal ion binding"/>
    <property type="evidence" value="ECO:0007669"/>
    <property type="project" value="InterPro"/>
</dbReference>
<dbReference type="CDD" id="cd01045">
    <property type="entry name" value="Ferritin_like_AB"/>
    <property type="match status" value="1"/>
</dbReference>
<protein>
    <recommendedName>
        <fullName evidence="1">Rubrerythrin diiron-binding domain-containing protein</fullName>
    </recommendedName>
</protein>
<dbReference type="Pfam" id="PF02915">
    <property type="entry name" value="Rubrerythrin"/>
    <property type="match status" value="1"/>
</dbReference>
<accession>A0A644T8K8</accession>
<dbReference type="PANTHER" id="PTHR33531:SF7">
    <property type="entry name" value="HYPOTHETICAL MEMBRANE PROTEIN, CONSERVED"/>
    <property type="match status" value="1"/>
</dbReference>
<dbReference type="InterPro" id="IPR003251">
    <property type="entry name" value="Rr_diiron-bd_dom"/>
</dbReference>
<dbReference type="SUPFAM" id="SSF47240">
    <property type="entry name" value="Ferritin-like"/>
    <property type="match status" value="1"/>
</dbReference>
<reference evidence="2" key="1">
    <citation type="submission" date="2019-08" db="EMBL/GenBank/DDBJ databases">
        <authorList>
            <person name="Kucharzyk K."/>
            <person name="Murdoch R.W."/>
            <person name="Higgins S."/>
            <person name="Loffler F."/>
        </authorList>
    </citation>
    <scope>NUCLEOTIDE SEQUENCE</scope>
</reference>
<feature type="domain" description="Rubrerythrin diiron-binding" evidence="1">
    <location>
        <begin position="18"/>
        <end position="158"/>
    </location>
</feature>
<dbReference type="InterPro" id="IPR009078">
    <property type="entry name" value="Ferritin-like_SF"/>
</dbReference>
<dbReference type="Gene3D" id="1.20.1260.10">
    <property type="match status" value="1"/>
</dbReference>
<dbReference type="AlphaFoldDB" id="A0A644T8K8"/>
<dbReference type="EMBL" id="VSSQ01000020">
    <property type="protein sequence ID" value="MPL63248.1"/>
    <property type="molecule type" value="Genomic_DNA"/>
</dbReference>